<organism evidence="2 3">
    <name type="scientific">Paracoccus amoyensis</name>
    <dbReference type="NCBI Taxonomy" id="2760093"/>
    <lineage>
        <taxon>Bacteria</taxon>
        <taxon>Pseudomonadati</taxon>
        <taxon>Pseudomonadota</taxon>
        <taxon>Alphaproteobacteria</taxon>
        <taxon>Rhodobacterales</taxon>
        <taxon>Paracoccaceae</taxon>
        <taxon>Paracoccus</taxon>
    </lineage>
</organism>
<sequence length="124" mass="13610">MDFTASAKADNLSCLMDICSARRRFYRHHLPVAEFICVSAHCILDVTTLGQRKTSWTKIFASSVESVGIVVVVASMFAQSTGKNTKLSQYFCQIFTCTVMGFAANSAHFAPFCIGAKNISGRLR</sequence>
<gene>
    <name evidence="2" type="ORF">H4P12_04550</name>
</gene>
<name>A0A926GF80_9RHOB</name>
<dbReference type="AlphaFoldDB" id="A0A926GF80"/>
<evidence type="ECO:0000313" key="2">
    <source>
        <dbReference type="EMBL" id="MBC9245997.1"/>
    </source>
</evidence>
<dbReference type="Proteomes" id="UP000608594">
    <property type="component" value="Unassembled WGS sequence"/>
</dbReference>
<dbReference type="EMBL" id="JACOQL010000001">
    <property type="protein sequence ID" value="MBC9245997.1"/>
    <property type="molecule type" value="Genomic_DNA"/>
</dbReference>
<protein>
    <submittedName>
        <fullName evidence="2">Uncharacterized protein</fullName>
    </submittedName>
</protein>
<dbReference type="RefSeq" id="WP_187792368.1">
    <property type="nucleotide sequence ID" value="NZ_JACOQL010000001.1"/>
</dbReference>
<proteinExistence type="predicted"/>
<accession>A0A926GF80</accession>
<keyword evidence="1" id="KW-1133">Transmembrane helix</keyword>
<keyword evidence="3" id="KW-1185">Reference proteome</keyword>
<keyword evidence="1" id="KW-0472">Membrane</keyword>
<feature type="transmembrane region" description="Helical" evidence="1">
    <location>
        <begin position="59"/>
        <end position="78"/>
    </location>
</feature>
<keyword evidence="1" id="KW-0812">Transmembrane</keyword>
<reference evidence="2" key="1">
    <citation type="submission" date="2020-08" db="EMBL/GenBank/DDBJ databases">
        <title>Paracoccus amoyensis sp. nov., isolated from the surface seawater at coast of Xiamen, Fujian.</title>
        <authorList>
            <person name="Lyu L."/>
        </authorList>
    </citation>
    <scope>NUCLEOTIDE SEQUENCE</scope>
    <source>
        <strain evidence="2">11-3</strain>
    </source>
</reference>
<evidence type="ECO:0000313" key="3">
    <source>
        <dbReference type="Proteomes" id="UP000608594"/>
    </source>
</evidence>
<feature type="transmembrane region" description="Helical" evidence="1">
    <location>
        <begin position="90"/>
        <end position="114"/>
    </location>
</feature>
<comment type="caution">
    <text evidence="2">The sequence shown here is derived from an EMBL/GenBank/DDBJ whole genome shotgun (WGS) entry which is preliminary data.</text>
</comment>
<evidence type="ECO:0000256" key="1">
    <source>
        <dbReference type="SAM" id="Phobius"/>
    </source>
</evidence>